<sequence length="71" mass="8240">MKCPFCNLEMMEGYLKAGRYVQFQEMENGRKGNQYLVAKSFMGDAKMEGYLCPSCRKVILDIPLVEEPPRR</sequence>
<dbReference type="OrthoDB" id="384892at2"/>
<dbReference type="EMBL" id="FRAH01000056">
    <property type="protein sequence ID" value="SHK95271.1"/>
    <property type="molecule type" value="Genomic_DNA"/>
</dbReference>
<dbReference type="InterPro" id="IPR045504">
    <property type="entry name" value="DUF6487"/>
</dbReference>
<keyword evidence="3" id="KW-1185">Reference proteome</keyword>
<name>A0A1M6WNK9_9FIRM</name>
<gene>
    <name evidence="2" type="ORF">SAMN02745138_02622</name>
</gene>
<evidence type="ECO:0000259" key="1">
    <source>
        <dbReference type="Pfam" id="PF20097"/>
    </source>
</evidence>
<dbReference type="RefSeq" id="WP_072852490.1">
    <property type="nucleotide sequence ID" value="NZ_FRAH01000056.1"/>
</dbReference>
<evidence type="ECO:0000313" key="2">
    <source>
        <dbReference type="EMBL" id="SHK95271.1"/>
    </source>
</evidence>
<feature type="domain" description="DUF6487" evidence="1">
    <location>
        <begin position="3"/>
        <end position="63"/>
    </location>
</feature>
<dbReference type="GeneID" id="78177876"/>
<proteinExistence type="predicted"/>
<dbReference type="Pfam" id="PF20097">
    <property type="entry name" value="DUF6487"/>
    <property type="match status" value="1"/>
</dbReference>
<protein>
    <recommendedName>
        <fullName evidence="1">DUF6487 domain-containing protein</fullName>
    </recommendedName>
</protein>
<evidence type="ECO:0000313" key="3">
    <source>
        <dbReference type="Proteomes" id="UP000183975"/>
    </source>
</evidence>
<reference evidence="2 3" key="1">
    <citation type="submission" date="2016-11" db="EMBL/GenBank/DDBJ databases">
        <authorList>
            <person name="Jaros S."/>
            <person name="Januszkiewicz K."/>
            <person name="Wedrychowicz H."/>
        </authorList>
    </citation>
    <scope>NUCLEOTIDE SEQUENCE [LARGE SCALE GENOMIC DNA]</scope>
    <source>
        <strain evidence="2 3">DSM 14214</strain>
    </source>
</reference>
<dbReference type="AlphaFoldDB" id="A0A1M6WNK9"/>
<organism evidence="2 3">
    <name type="scientific">Anaerotignum lactatifermentans DSM 14214</name>
    <dbReference type="NCBI Taxonomy" id="1121323"/>
    <lineage>
        <taxon>Bacteria</taxon>
        <taxon>Bacillati</taxon>
        <taxon>Bacillota</taxon>
        <taxon>Clostridia</taxon>
        <taxon>Lachnospirales</taxon>
        <taxon>Anaerotignaceae</taxon>
        <taxon>Anaerotignum</taxon>
    </lineage>
</organism>
<dbReference type="Proteomes" id="UP000183975">
    <property type="component" value="Unassembled WGS sequence"/>
</dbReference>
<accession>A0A1M6WNK9</accession>